<feature type="compositionally biased region" description="Basic and acidic residues" evidence="1">
    <location>
        <begin position="250"/>
        <end position="273"/>
    </location>
</feature>
<dbReference type="SUPFAM" id="SSF50475">
    <property type="entry name" value="FMN-binding split barrel"/>
    <property type="match status" value="1"/>
</dbReference>
<organism evidence="3 4">
    <name type="scientific">Couchioplanes caeruleus</name>
    <dbReference type="NCBI Taxonomy" id="56438"/>
    <lineage>
        <taxon>Bacteria</taxon>
        <taxon>Bacillati</taxon>
        <taxon>Actinomycetota</taxon>
        <taxon>Actinomycetes</taxon>
        <taxon>Micromonosporales</taxon>
        <taxon>Micromonosporaceae</taxon>
        <taxon>Couchioplanes</taxon>
    </lineage>
</organism>
<feature type="region of interest" description="Disordered" evidence="1">
    <location>
        <begin position="227"/>
        <end position="305"/>
    </location>
</feature>
<evidence type="ECO:0000259" key="2">
    <source>
        <dbReference type="Pfam" id="PF01243"/>
    </source>
</evidence>
<dbReference type="EMBL" id="RJKL01000001">
    <property type="protein sequence ID" value="ROP31043.1"/>
    <property type="molecule type" value="Genomic_DNA"/>
</dbReference>
<dbReference type="Pfam" id="PF01243">
    <property type="entry name" value="PNPOx_N"/>
    <property type="match status" value="1"/>
</dbReference>
<evidence type="ECO:0000313" key="3">
    <source>
        <dbReference type="EMBL" id="ROP31043.1"/>
    </source>
</evidence>
<feature type="domain" description="Pyridoxamine 5'-phosphate oxidase N-terminal" evidence="2">
    <location>
        <begin position="16"/>
        <end position="109"/>
    </location>
</feature>
<protein>
    <submittedName>
        <fullName evidence="3">Pyridoxamine 5'-phosphate oxidase</fullName>
    </submittedName>
</protein>
<dbReference type="Gene3D" id="2.30.110.10">
    <property type="entry name" value="Electron Transport, Fmn-binding Protein, Chain A"/>
    <property type="match status" value="1"/>
</dbReference>
<gene>
    <name evidence="3" type="ORF">EDD30_3928</name>
</gene>
<feature type="compositionally biased region" description="Polar residues" evidence="1">
    <location>
        <begin position="276"/>
        <end position="287"/>
    </location>
</feature>
<reference evidence="3 4" key="1">
    <citation type="submission" date="2018-11" db="EMBL/GenBank/DDBJ databases">
        <title>Sequencing the genomes of 1000 actinobacteria strains.</title>
        <authorList>
            <person name="Klenk H.-P."/>
        </authorList>
    </citation>
    <scope>NUCLEOTIDE SEQUENCE [LARGE SCALE GENOMIC DNA]</scope>
    <source>
        <strain evidence="3 4">DSM 43634</strain>
    </source>
</reference>
<accession>A0A3N1GL90</accession>
<dbReference type="Proteomes" id="UP000271683">
    <property type="component" value="Unassembled WGS sequence"/>
</dbReference>
<evidence type="ECO:0000313" key="4">
    <source>
        <dbReference type="Proteomes" id="UP000271683"/>
    </source>
</evidence>
<comment type="caution">
    <text evidence="3">The sequence shown here is derived from an EMBL/GenBank/DDBJ whole genome shotgun (WGS) entry which is preliminary data.</text>
</comment>
<evidence type="ECO:0000256" key="1">
    <source>
        <dbReference type="SAM" id="MobiDB-lite"/>
    </source>
</evidence>
<name>A0A3N1GL90_9ACTN</name>
<dbReference type="InterPro" id="IPR011576">
    <property type="entry name" value="Pyridox_Oxase_N"/>
</dbReference>
<dbReference type="AlphaFoldDB" id="A0A3N1GL90"/>
<dbReference type="InterPro" id="IPR012349">
    <property type="entry name" value="Split_barrel_FMN-bd"/>
</dbReference>
<sequence>MASWSEFAAAEPDLAAAIRALFQQYGPGMGYLATVRPDGGPRVHPVSPVITDEGLYCFIVDSPKRHDLERDGRYALHSYPPEESDDEAYLTGHAHPVTDHATVSRLADALRASPRIDWRLFELSIDTAMLRRHGPAGALPLAMTLRYPPITLKWLASAPTATATSATTATLATPTVDPAKPHPAPPPAVAIGHADVVAPCPPAAAANRTEPAATSPAAASLHVHLRGDASTPPAIGRPPHPAFAGSGRSHAPDKDRPREPEEDRSRPSEKERASVTGRSPSRENGGSLQAAGVFLQDLTRATTSA</sequence>
<proteinExistence type="predicted"/>